<proteinExistence type="predicted"/>
<dbReference type="InterPro" id="IPR026960">
    <property type="entry name" value="RVT-Znf"/>
</dbReference>
<dbReference type="Pfam" id="PF13966">
    <property type="entry name" value="zf-RVT"/>
    <property type="match status" value="1"/>
</dbReference>
<organism evidence="2 3">
    <name type="scientific">Ananas comosus</name>
    <name type="common">Pineapple</name>
    <name type="synonym">Ananas ananas</name>
    <dbReference type="NCBI Taxonomy" id="4615"/>
    <lineage>
        <taxon>Eukaryota</taxon>
        <taxon>Viridiplantae</taxon>
        <taxon>Streptophyta</taxon>
        <taxon>Embryophyta</taxon>
        <taxon>Tracheophyta</taxon>
        <taxon>Spermatophyta</taxon>
        <taxon>Magnoliopsida</taxon>
        <taxon>Liliopsida</taxon>
        <taxon>Poales</taxon>
        <taxon>Bromeliaceae</taxon>
        <taxon>Bromelioideae</taxon>
        <taxon>Ananas</taxon>
    </lineage>
</organism>
<dbReference type="EMBL" id="LSRQ01000950">
    <property type="protein sequence ID" value="OAY80105.1"/>
    <property type="molecule type" value="Genomic_DNA"/>
</dbReference>
<accession>A0A199VTT5</accession>
<evidence type="ECO:0000313" key="3">
    <source>
        <dbReference type="Proteomes" id="UP000092600"/>
    </source>
</evidence>
<protein>
    <recommendedName>
        <fullName evidence="1">Reverse transcriptase zinc-binding domain-containing protein</fullName>
    </recommendedName>
</protein>
<feature type="domain" description="Reverse transcriptase zinc-binding" evidence="1">
    <location>
        <begin position="90"/>
        <end position="144"/>
    </location>
</feature>
<name>A0A199VTT5_ANACO</name>
<dbReference type="AlphaFoldDB" id="A0A199VTT5"/>
<evidence type="ECO:0000313" key="2">
    <source>
        <dbReference type="EMBL" id="OAY80105.1"/>
    </source>
</evidence>
<evidence type="ECO:0000259" key="1">
    <source>
        <dbReference type="Pfam" id="PF13966"/>
    </source>
</evidence>
<gene>
    <name evidence="2" type="ORF">ACMD2_20376</name>
</gene>
<sequence length="156" mass="18001">MAIPHNPDDDDTPLAIRTYPRSPHELPTSFNMVHVVLEYLKPPHLLVVVIVNSAVLSHPFFKPLHHGVTGFAMRSCRWRSPHHTKKREKKQKLKFGSHAYTYKKIPMADNLLKKGWLGDPLCVLCGEVMETVDHLLIGCVYTKFMLFRTLEDIQYL</sequence>
<dbReference type="Proteomes" id="UP000092600">
    <property type="component" value="Unassembled WGS sequence"/>
</dbReference>
<comment type="caution">
    <text evidence="2">The sequence shown here is derived from an EMBL/GenBank/DDBJ whole genome shotgun (WGS) entry which is preliminary data.</text>
</comment>
<reference evidence="2 3" key="1">
    <citation type="journal article" date="2016" name="DNA Res.">
        <title>The draft genome of MD-2 pineapple using hybrid error correction of long reads.</title>
        <authorList>
            <person name="Redwan R.M."/>
            <person name="Saidin A."/>
            <person name="Kumar S.V."/>
        </authorList>
    </citation>
    <scope>NUCLEOTIDE SEQUENCE [LARGE SCALE GENOMIC DNA]</scope>
    <source>
        <strain evidence="3">cv. MD2</strain>
        <tissue evidence="2">Leaf</tissue>
    </source>
</reference>